<protein>
    <recommendedName>
        <fullName evidence="3">chitinase</fullName>
        <ecNumber evidence="3">3.2.1.14</ecNumber>
    </recommendedName>
</protein>
<reference evidence="16" key="1">
    <citation type="submission" date="2015-01" db="EMBL/GenBank/DDBJ databases">
        <title>Transcriptome Assembly of Fopius arisanus.</title>
        <authorList>
            <person name="Geib S."/>
        </authorList>
    </citation>
    <scope>NUCLEOTIDE SEQUENCE</scope>
</reference>
<dbReference type="InterPro" id="IPR011583">
    <property type="entry name" value="Chitinase_II/V-like_cat"/>
</dbReference>
<dbReference type="Pfam" id="PF00704">
    <property type="entry name" value="Glyco_hydro_18"/>
    <property type="match status" value="1"/>
</dbReference>
<evidence type="ECO:0000256" key="8">
    <source>
        <dbReference type="ARBA" id="ARBA00023157"/>
    </source>
</evidence>
<organism evidence="16">
    <name type="scientific">Fopius arisanus</name>
    <dbReference type="NCBI Taxonomy" id="64838"/>
    <lineage>
        <taxon>Eukaryota</taxon>
        <taxon>Metazoa</taxon>
        <taxon>Ecdysozoa</taxon>
        <taxon>Arthropoda</taxon>
        <taxon>Hexapoda</taxon>
        <taxon>Insecta</taxon>
        <taxon>Pterygota</taxon>
        <taxon>Neoptera</taxon>
        <taxon>Endopterygota</taxon>
        <taxon>Hymenoptera</taxon>
        <taxon>Apocrita</taxon>
        <taxon>Ichneumonoidea</taxon>
        <taxon>Braconidae</taxon>
        <taxon>Opiinae</taxon>
        <taxon>Fopius</taxon>
    </lineage>
</organism>
<feature type="domain" description="GH18" evidence="15">
    <location>
        <begin position="22"/>
        <end position="375"/>
    </location>
</feature>
<evidence type="ECO:0000313" key="16">
    <source>
        <dbReference type="EMBL" id="JAG74381.1"/>
    </source>
</evidence>
<keyword evidence="4" id="KW-0147">Chitin-binding</keyword>
<evidence type="ECO:0000259" key="15">
    <source>
        <dbReference type="PROSITE" id="PS51910"/>
    </source>
</evidence>
<gene>
    <name evidence="16" type="primary">Chia_8</name>
    <name evidence="16" type="ORF">g.25163</name>
</gene>
<comment type="catalytic activity">
    <reaction evidence="1">
        <text>Random endo-hydrolysis of N-acetyl-beta-D-glucosaminide (1-&gt;4)-beta-linkages in chitin and chitodextrins.</text>
        <dbReference type="EC" id="3.2.1.14"/>
    </reaction>
</comment>
<comment type="similarity">
    <text evidence="2">Belongs to the glycosyl hydrolase 18 family. Chitinase class II subfamily.</text>
</comment>
<dbReference type="InterPro" id="IPR001223">
    <property type="entry name" value="Glyco_hydro18_cat"/>
</dbReference>
<dbReference type="SMART" id="SM00636">
    <property type="entry name" value="Glyco_18"/>
    <property type="match status" value="1"/>
</dbReference>
<dbReference type="PROSITE" id="PS01095">
    <property type="entry name" value="GH18_1"/>
    <property type="match status" value="1"/>
</dbReference>
<evidence type="ECO:0000256" key="5">
    <source>
        <dbReference type="ARBA" id="ARBA00022729"/>
    </source>
</evidence>
<keyword evidence="6 12" id="KW-0378">Hydrolase</keyword>
<dbReference type="SUPFAM" id="SSF54556">
    <property type="entry name" value="Chitinase insertion domain"/>
    <property type="match status" value="1"/>
</dbReference>
<evidence type="ECO:0000256" key="1">
    <source>
        <dbReference type="ARBA" id="ARBA00000822"/>
    </source>
</evidence>
<sequence>MRALNLLVLSFLASALTAAAENRIVCYFGSWANWRPGNGKFVTADIDTSLCTHFIWTFVTLQGNQVVSSNGEGVNGLREFIQLREKNPSAKFLVAIGGAVDSHGPKYSNMVSTASSRKQFIDSTVALLKQYKFDGFDVDWEYPTRNGGVPADRNNFVLLLKELKERFTQEGGLLLTAAVAAGTWTASQAYDIRAISQHLDFVNIMTYDFAGSWEPRTGHHAGLRGDLSVESCVKYWLDQGCPKEKLVVGVPTYGKTWTLADANNNAPGAPAPSAGQAGPYVREAGSLGYNELCEQIREGQWTLRFDEKARAPYAIKGNQWLSYDNVKSVTEKANYIKEQRLGGAMIWSIETDDKSGACGEKFPILKALNAVLRGGQPVQQSPAPAPTPKAAEAPKNSPSPTAGQCTKAGNIADPSSCGYITCVDNGAGGFTRYQRQCAPGLCYKASADYCDRP</sequence>
<keyword evidence="10 12" id="KW-0326">Glycosidase</keyword>
<dbReference type="SUPFAM" id="SSF51445">
    <property type="entry name" value="(Trans)glycosidases"/>
    <property type="match status" value="1"/>
</dbReference>
<evidence type="ECO:0000256" key="12">
    <source>
        <dbReference type="RuleBase" id="RU000489"/>
    </source>
</evidence>
<dbReference type="GO" id="GO:0000272">
    <property type="term" value="P:polysaccharide catabolic process"/>
    <property type="evidence" value="ECO:0007669"/>
    <property type="project" value="UniProtKB-KW"/>
</dbReference>
<keyword evidence="5 14" id="KW-0732">Signal</keyword>
<feature type="region of interest" description="Disordered" evidence="13">
    <location>
        <begin position="375"/>
        <end position="405"/>
    </location>
</feature>
<evidence type="ECO:0000256" key="9">
    <source>
        <dbReference type="ARBA" id="ARBA00023277"/>
    </source>
</evidence>
<dbReference type="Gene3D" id="3.20.20.80">
    <property type="entry name" value="Glycosidases"/>
    <property type="match status" value="1"/>
</dbReference>
<dbReference type="InterPro" id="IPR017853">
    <property type="entry name" value="GH"/>
</dbReference>
<dbReference type="GO" id="GO:0006032">
    <property type="term" value="P:chitin catabolic process"/>
    <property type="evidence" value="ECO:0007669"/>
    <property type="project" value="UniProtKB-KW"/>
</dbReference>
<proteinExistence type="inferred from homology"/>
<feature type="signal peptide" evidence="14">
    <location>
        <begin position="1"/>
        <end position="19"/>
    </location>
</feature>
<dbReference type="PANTHER" id="PTHR11177">
    <property type="entry name" value="CHITINASE"/>
    <property type="match status" value="1"/>
</dbReference>
<dbReference type="PANTHER" id="PTHR11177:SF317">
    <property type="entry name" value="CHITINASE 12-RELATED"/>
    <property type="match status" value="1"/>
</dbReference>
<dbReference type="PROSITE" id="PS51910">
    <property type="entry name" value="GH18_2"/>
    <property type="match status" value="1"/>
</dbReference>
<dbReference type="CDD" id="cd02872">
    <property type="entry name" value="GH18_chitolectin_chitotriosidase"/>
    <property type="match status" value="1"/>
</dbReference>
<evidence type="ECO:0000256" key="6">
    <source>
        <dbReference type="ARBA" id="ARBA00022801"/>
    </source>
</evidence>
<evidence type="ECO:0000256" key="3">
    <source>
        <dbReference type="ARBA" id="ARBA00012729"/>
    </source>
</evidence>
<feature type="chain" id="PRO_5002211278" description="chitinase" evidence="14">
    <location>
        <begin position="20"/>
        <end position="453"/>
    </location>
</feature>
<keyword evidence="8" id="KW-1015">Disulfide bond</keyword>
<evidence type="ECO:0000256" key="11">
    <source>
        <dbReference type="ARBA" id="ARBA00023326"/>
    </source>
</evidence>
<name>A0A0C9QM58_9HYME</name>
<evidence type="ECO:0000256" key="2">
    <source>
        <dbReference type="ARBA" id="ARBA00009121"/>
    </source>
</evidence>
<evidence type="ECO:0000256" key="10">
    <source>
        <dbReference type="ARBA" id="ARBA00023295"/>
    </source>
</evidence>
<dbReference type="Gene3D" id="3.10.50.10">
    <property type="match status" value="1"/>
</dbReference>
<dbReference type="GO" id="GO:0008061">
    <property type="term" value="F:chitin binding"/>
    <property type="evidence" value="ECO:0007669"/>
    <property type="project" value="UniProtKB-KW"/>
</dbReference>
<keyword evidence="11" id="KW-0624">Polysaccharide degradation</keyword>
<dbReference type="EMBL" id="GBYB01004614">
    <property type="protein sequence ID" value="JAG74381.1"/>
    <property type="molecule type" value="Transcribed_RNA"/>
</dbReference>
<dbReference type="FunFam" id="3.10.50.10:FF:000004">
    <property type="entry name" value="Chitinase 5"/>
    <property type="match status" value="1"/>
</dbReference>
<dbReference type="InterPro" id="IPR029070">
    <property type="entry name" value="Chitinase_insertion_sf"/>
</dbReference>
<dbReference type="AlphaFoldDB" id="A0A0C9QM58"/>
<dbReference type="GO" id="GO:0005576">
    <property type="term" value="C:extracellular region"/>
    <property type="evidence" value="ECO:0007669"/>
    <property type="project" value="TreeGrafter"/>
</dbReference>
<evidence type="ECO:0000256" key="4">
    <source>
        <dbReference type="ARBA" id="ARBA00022669"/>
    </source>
</evidence>
<evidence type="ECO:0000256" key="7">
    <source>
        <dbReference type="ARBA" id="ARBA00023024"/>
    </source>
</evidence>
<evidence type="ECO:0000256" key="13">
    <source>
        <dbReference type="SAM" id="MobiDB-lite"/>
    </source>
</evidence>
<dbReference type="InterPro" id="IPR050314">
    <property type="entry name" value="Glycosyl_Hydrlase_18"/>
</dbReference>
<keyword evidence="9" id="KW-0119">Carbohydrate metabolism</keyword>
<dbReference type="GO" id="GO:0008843">
    <property type="term" value="F:endochitinase activity"/>
    <property type="evidence" value="ECO:0007669"/>
    <property type="project" value="UniProtKB-EC"/>
</dbReference>
<keyword evidence="7" id="KW-0146">Chitin degradation</keyword>
<dbReference type="EC" id="3.2.1.14" evidence="3"/>
<accession>A0A0C9QM58</accession>
<evidence type="ECO:0000256" key="14">
    <source>
        <dbReference type="SAM" id="SignalP"/>
    </source>
</evidence>
<dbReference type="InterPro" id="IPR001579">
    <property type="entry name" value="Glyco_hydro_18_chit_AS"/>
</dbReference>